<reference evidence="1 2" key="1">
    <citation type="journal article" date="2024" name="Nat. Commun.">
        <title>Phylogenomics reveals the evolutionary origins of lichenization in chlorophyte algae.</title>
        <authorList>
            <person name="Puginier C."/>
            <person name="Libourel C."/>
            <person name="Otte J."/>
            <person name="Skaloud P."/>
            <person name="Haon M."/>
            <person name="Grisel S."/>
            <person name="Petersen M."/>
            <person name="Berrin J.G."/>
            <person name="Delaux P.M."/>
            <person name="Dal Grande F."/>
            <person name="Keller J."/>
        </authorList>
    </citation>
    <scope>NUCLEOTIDE SEQUENCE [LARGE SCALE GENOMIC DNA]</scope>
    <source>
        <strain evidence="1 2">SAG 2523</strain>
    </source>
</reference>
<dbReference type="EMBL" id="JALJOV010000296">
    <property type="protein sequence ID" value="KAK9864987.1"/>
    <property type="molecule type" value="Genomic_DNA"/>
</dbReference>
<proteinExistence type="predicted"/>
<evidence type="ECO:0000313" key="2">
    <source>
        <dbReference type="Proteomes" id="UP001485043"/>
    </source>
</evidence>
<evidence type="ECO:0008006" key="3">
    <source>
        <dbReference type="Google" id="ProtNLM"/>
    </source>
</evidence>
<organism evidence="1 2">
    <name type="scientific">Apatococcus fuscideae</name>
    <dbReference type="NCBI Taxonomy" id="2026836"/>
    <lineage>
        <taxon>Eukaryota</taxon>
        <taxon>Viridiplantae</taxon>
        <taxon>Chlorophyta</taxon>
        <taxon>core chlorophytes</taxon>
        <taxon>Trebouxiophyceae</taxon>
        <taxon>Chlorellales</taxon>
        <taxon>Chlorellaceae</taxon>
        <taxon>Apatococcus</taxon>
    </lineage>
</organism>
<protein>
    <recommendedName>
        <fullName evidence="3">Flagellar associated protein</fullName>
    </recommendedName>
</protein>
<dbReference type="AlphaFoldDB" id="A0AAW1T5D7"/>
<name>A0AAW1T5D7_9CHLO</name>
<keyword evidence="2" id="KW-1185">Reference proteome</keyword>
<evidence type="ECO:0000313" key="1">
    <source>
        <dbReference type="EMBL" id="KAK9864987.1"/>
    </source>
</evidence>
<dbReference type="Proteomes" id="UP001485043">
    <property type="component" value="Unassembled WGS sequence"/>
</dbReference>
<comment type="caution">
    <text evidence="1">The sequence shown here is derived from an EMBL/GenBank/DDBJ whole genome shotgun (WGS) entry which is preliminary data.</text>
</comment>
<accession>A0AAW1T5D7</accession>
<gene>
    <name evidence="1" type="ORF">WJX84_006737</name>
</gene>
<sequence>MADSGGRILVPRFKAPVYRPATASVPVEPVAQSTGAGYTTTFSGLEKPLQKPGYFNPDRPATAPVDFPQAEYRRQNDGRVLGVGGRYVPDYCRAKTPHLSNAHGAGLTTGEALHGRVNPQLGPGRPAMDNKQQERVTHKTWHPQHSHLLQKRDIMGQSDYHGIPQASGRFSKKTFTEPIAKTYHLNGAGVAIHQPEEAWHKTRGWGHPPRSCTINTTDRIVGTRKNLTADDVNPSDGRRHNFAKKVYLNRGIESPDVLHYRYSKGICPDAYRLDDTRMPAPPTSPRVDHFSKKSFSDATLGFQLNRARAEGITNIIN</sequence>